<evidence type="ECO:0000256" key="1">
    <source>
        <dbReference type="SAM" id="MobiDB-lite"/>
    </source>
</evidence>
<dbReference type="AlphaFoldDB" id="A0A564Z729"/>
<proteinExistence type="predicted"/>
<feature type="region of interest" description="Disordered" evidence="1">
    <location>
        <begin position="93"/>
        <end position="125"/>
    </location>
</feature>
<keyword evidence="5" id="KW-1185">Reference proteome</keyword>
<reference evidence="4 5" key="1">
    <citation type="submission" date="2019-07" db="EMBL/GenBank/DDBJ databases">
        <authorList>
            <person name="Jastrzebski P J."/>
            <person name="Paukszto L."/>
            <person name="Jastrzebski P J."/>
        </authorList>
    </citation>
    <scope>NUCLEOTIDE SEQUENCE [LARGE SCALE GENOMIC DNA]</scope>
    <source>
        <strain evidence="4 5">WMS-il1</strain>
    </source>
</reference>
<name>A0A564Z729_HYMDI</name>
<dbReference type="Proteomes" id="UP000321570">
    <property type="component" value="Unassembled WGS sequence"/>
</dbReference>
<feature type="signal peptide" evidence="2">
    <location>
        <begin position="1"/>
        <end position="15"/>
    </location>
</feature>
<dbReference type="EMBL" id="CABIJS010000691">
    <property type="protein sequence ID" value="VUZ55327.1"/>
    <property type="molecule type" value="Genomic_DNA"/>
</dbReference>
<feature type="compositionally biased region" description="Polar residues" evidence="1">
    <location>
        <begin position="105"/>
        <end position="120"/>
    </location>
</feature>
<feature type="chain" id="PRO_5022230356" description="DUF7041 domain-containing protein" evidence="2">
    <location>
        <begin position="16"/>
        <end position="209"/>
    </location>
</feature>
<organism evidence="4 5">
    <name type="scientific">Hymenolepis diminuta</name>
    <name type="common">Rat tapeworm</name>
    <dbReference type="NCBI Taxonomy" id="6216"/>
    <lineage>
        <taxon>Eukaryota</taxon>
        <taxon>Metazoa</taxon>
        <taxon>Spiralia</taxon>
        <taxon>Lophotrochozoa</taxon>
        <taxon>Platyhelminthes</taxon>
        <taxon>Cestoda</taxon>
        <taxon>Eucestoda</taxon>
        <taxon>Cyclophyllidea</taxon>
        <taxon>Hymenolepididae</taxon>
        <taxon>Hymenolepis</taxon>
    </lineage>
</organism>
<evidence type="ECO:0000313" key="4">
    <source>
        <dbReference type="EMBL" id="VUZ55327.1"/>
    </source>
</evidence>
<evidence type="ECO:0000313" key="5">
    <source>
        <dbReference type="Proteomes" id="UP000321570"/>
    </source>
</evidence>
<gene>
    <name evidence="4" type="ORF">WMSIL1_LOCUS13206</name>
</gene>
<dbReference type="Pfam" id="PF23055">
    <property type="entry name" value="DUF7041"/>
    <property type="match status" value="1"/>
</dbReference>
<accession>A0A564Z729</accession>
<feature type="compositionally biased region" description="Basic residues" evidence="1">
    <location>
        <begin position="93"/>
        <end position="103"/>
    </location>
</feature>
<protein>
    <recommendedName>
        <fullName evidence="3">DUF7041 domain-containing protein</fullName>
    </recommendedName>
</protein>
<sequence>MQWSLPLLVLSSTQGILISGTANWRTPFNLRGITKQKIMFQHAFSALPTDVAAEVIDIVDKAPEDNSYDTFKEAVIGRLSDSQEKPTCYRLRKSRGKRKRKTPKSTAVNQQKPSQSVTQHRSPKYQLLLHQREKTTRISPTKTISINMSTSSQPPSPSFKLQTINHKLRPSVLPKATLTRKCNTRNLLADNIKSKSGVEQTPKERTTDA</sequence>
<dbReference type="InterPro" id="IPR055469">
    <property type="entry name" value="DUF7041"/>
</dbReference>
<feature type="domain" description="DUF7041" evidence="3">
    <location>
        <begin position="26"/>
        <end position="85"/>
    </location>
</feature>
<keyword evidence="2" id="KW-0732">Signal</keyword>
<evidence type="ECO:0000259" key="3">
    <source>
        <dbReference type="Pfam" id="PF23055"/>
    </source>
</evidence>
<evidence type="ECO:0000256" key="2">
    <source>
        <dbReference type="SAM" id="SignalP"/>
    </source>
</evidence>